<dbReference type="InterPro" id="IPR002401">
    <property type="entry name" value="Cyt_P450_E_grp-I"/>
</dbReference>
<dbReference type="OrthoDB" id="1470350at2759"/>
<dbReference type="InterPro" id="IPR017972">
    <property type="entry name" value="Cyt_P450_CS"/>
</dbReference>
<gene>
    <name evidence="8" type="ORF">FB567DRAFT_533699</name>
</gene>
<evidence type="ECO:0000256" key="3">
    <source>
        <dbReference type="ARBA" id="ARBA00022617"/>
    </source>
</evidence>
<dbReference type="PANTHER" id="PTHR24305">
    <property type="entry name" value="CYTOCHROME P450"/>
    <property type="match status" value="1"/>
</dbReference>
<dbReference type="PRINTS" id="PR00463">
    <property type="entry name" value="EP450I"/>
</dbReference>
<evidence type="ECO:0000256" key="4">
    <source>
        <dbReference type="ARBA" id="ARBA00022723"/>
    </source>
</evidence>
<dbReference type="PRINTS" id="PR00385">
    <property type="entry name" value="P450"/>
</dbReference>
<keyword evidence="9" id="KW-1185">Reference proteome</keyword>
<protein>
    <submittedName>
        <fullName evidence="8">Cytochrome P450</fullName>
    </submittedName>
</protein>
<dbReference type="PANTHER" id="PTHR24305:SF210">
    <property type="entry name" value="CYTOCHROME P450 MONOOXYGENASE ASQL-RELATED"/>
    <property type="match status" value="1"/>
</dbReference>
<comment type="cofactor">
    <cofactor evidence="1 6">
        <name>heme</name>
        <dbReference type="ChEBI" id="CHEBI:30413"/>
    </cofactor>
</comment>
<evidence type="ECO:0000256" key="7">
    <source>
        <dbReference type="RuleBase" id="RU000461"/>
    </source>
</evidence>
<accession>A0A8K0QZX8</accession>
<keyword evidence="5 6" id="KW-0408">Iron</keyword>
<keyword evidence="7" id="KW-0560">Oxidoreductase</keyword>
<evidence type="ECO:0000313" key="8">
    <source>
        <dbReference type="EMBL" id="KAH7078339.1"/>
    </source>
</evidence>
<feature type="binding site" description="axial binding residue" evidence="6">
    <location>
        <position position="442"/>
    </location>
    <ligand>
        <name>heme</name>
        <dbReference type="ChEBI" id="CHEBI:30413"/>
    </ligand>
    <ligandPart>
        <name>Fe</name>
        <dbReference type="ChEBI" id="CHEBI:18248"/>
    </ligandPart>
</feature>
<evidence type="ECO:0000256" key="2">
    <source>
        <dbReference type="ARBA" id="ARBA00010617"/>
    </source>
</evidence>
<evidence type="ECO:0000256" key="1">
    <source>
        <dbReference type="ARBA" id="ARBA00001971"/>
    </source>
</evidence>
<evidence type="ECO:0000313" key="9">
    <source>
        <dbReference type="Proteomes" id="UP000813461"/>
    </source>
</evidence>
<dbReference type="EMBL" id="JAGMVJ010000017">
    <property type="protein sequence ID" value="KAH7078339.1"/>
    <property type="molecule type" value="Genomic_DNA"/>
</dbReference>
<organism evidence="8 9">
    <name type="scientific">Paraphoma chrysanthemicola</name>
    <dbReference type="NCBI Taxonomy" id="798071"/>
    <lineage>
        <taxon>Eukaryota</taxon>
        <taxon>Fungi</taxon>
        <taxon>Dikarya</taxon>
        <taxon>Ascomycota</taxon>
        <taxon>Pezizomycotina</taxon>
        <taxon>Dothideomycetes</taxon>
        <taxon>Pleosporomycetidae</taxon>
        <taxon>Pleosporales</taxon>
        <taxon>Pleosporineae</taxon>
        <taxon>Phaeosphaeriaceae</taxon>
        <taxon>Paraphoma</taxon>
    </lineage>
</organism>
<dbReference type="GO" id="GO:0020037">
    <property type="term" value="F:heme binding"/>
    <property type="evidence" value="ECO:0007669"/>
    <property type="project" value="InterPro"/>
</dbReference>
<dbReference type="SUPFAM" id="SSF48264">
    <property type="entry name" value="Cytochrome P450"/>
    <property type="match status" value="1"/>
</dbReference>
<dbReference type="AlphaFoldDB" id="A0A8K0QZX8"/>
<dbReference type="GO" id="GO:0005506">
    <property type="term" value="F:iron ion binding"/>
    <property type="evidence" value="ECO:0007669"/>
    <property type="project" value="InterPro"/>
</dbReference>
<dbReference type="PROSITE" id="PS00086">
    <property type="entry name" value="CYTOCHROME_P450"/>
    <property type="match status" value="1"/>
</dbReference>
<dbReference type="InterPro" id="IPR050121">
    <property type="entry name" value="Cytochrome_P450_monoxygenase"/>
</dbReference>
<reference evidence="8" key="1">
    <citation type="journal article" date="2021" name="Nat. Commun.">
        <title>Genetic determinants of endophytism in the Arabidopsis root mycobiome.</title>
        <authorList>
            <person name="Mesny F."/>
            <person name="Miyauchi S."/>
            <person name="Thiergart T."/>
            <person name="Pickel B."/>
            <person name="Atanasova L."/>
            <person name="Karlsson M."/>
            <person name="Huettel B."/>
            <person name="Barry K.W."/>
            <person name="Haridas S."/>
            <person name="Chen C."/>
            <person name="Bauer D."/>
            <person name="Andreopoulos W."/>
            <person name="Pangilinan J."/>
            <person name="LaButti K."/>
            <person name="Riley R."/>
            <person name="Lipzen A."/>
            <person name="Clum A."/>
            <person name="Drula E."/>
            <person name="Henrissat B."/>
            <person name="Kohler A."/>
            <person name="Grigoriev I.V."/>
            <person name="Martin F.M."/>
            <person name="Hacquard S."/>
        </authorList>
    </citation>
    <scope>NUCLEOTIDE SEQUENCE</scope>
    <source>
        <strain evidence="8">MPI-SDFR-AT-0120</strain>
    </source>
</reference>
<sequence length="500" mass="57183">MLESLSKSRIFILFLGAILFRWLARGVYRVYFHPLHGFPGPKASAFTRLPHLNAIRRGRVHKYVAQLHEQYGEVVRISPDELSFLNPHVWRDIYAYGAKDGKGSAPPKNFHRYARNINNTPALTTIRDPVEHARTRKIFTSAFSDRALTQQSPLFTTYADKLVRNLKQEGAVDLVSSFNYATFDAMADLTFGESLHMLDNSEYNPWVKVMFEQIKIGVKLSLVYYYYPVVAGLLRKLLHKVVAKAQYTHFNFSRERVKKRMEKGRSSEGVDLWDLILQHQEKGKAAMSDAEMIVNANLFMVAGTETTATLLSGLTYLLLTHPDKMTKLVDEIRGHFTSSDDITMEATQSLTYLNACIKEGLRRYPPVPVGLPHLTPAGGSTVCGYYVPPGYTVGASHYAMYRSPRLFKDALLFIPERWTGDERYANDERSALQPFSYGARDCLGKNMAYHEMRLLLSKVIYNFNLELLPEMKEKDWLDQDVFTLWEKSPLRVKVKPVESI</sequence>
<keyword evidence="3 6" id="KW-0349">Heme</keyword>
<evidence type="ECO:0000256" key="5">
    <source>
        <dbReference type="ARBA" id="ARBA00023004"/>
    </source>
</evidence>
<dbReference type="GO" id="GO:0016705">
    <property type="term" value="F:oxidoreductase activity, acting on paired donors, with incorporation or reduction of molecular oxygen"/>
    <property type="evidence" value="ECO:0007669"/>
    <property type="project" value="InterPro"/>
</dbReference>
<dbReference type="Gene3D" id="1.10.630.10">
    <property type="entry name" value="Cytochrome P450"/>
    <property type="match status" value="1"/>
</dbReference>
<keyword evidence="4 6" id="KW-0479">Metal-binding</keyword>
<keyword evidence="7" id="KW-0503">Monooxygenase</keyword>
<name>A0A8K0QZX8_9PLEO</name>
<dbReference type="InterPro" id="IPR036396">
    <property type="entry name" value="Cyt_P450_sf"/>
</dbReference>
<dbReference type="CDD" id="cd11058">
    <property type="entry name" value="CYP60B-like"/>
    <property type="match status" value="1"/>
</dbReference>
<comment type="similarity">
    <text evidence="2 7">Belongs to the cytochrome P450 family.</text>
</comment>
<dbReference type="GO" id="GO:0004497">
    <property type="term" value="F:monooxygenase activity"/>
    <property type="evidence" value="ECO:0007669"/>
    <property type="project" value="UniProtKB-KW"/>
</dbReference>
<dbReference type="Proteomes" id="UP000813461">
    <property type="component" value="Unassembled WGS sequence"/>
</dbReference>
<dbReference type="Pfam" id="PF00067">
    <property type="entry name" value="p450"/>
    <property type="match status" value="1"/>
</dbReference>
<evidence type="ECO:0000256" key="6">
    <source>
        <dbReference type="PIRSR" id="PIRSR602401-1"/>
    </source>
</evidence>
<dbReference type="InterPro" id="IPR001128">
    <property type="entry name" value="Cyt_P450"/>
</dbReference>
<proteinExistence type="inferred from homology"/>
<comment type="caution">
    <text evidence="8">The sequence shown here is derived from an EMBL/GenBank/DDBJ whole genome shotgun (WGS) entry which is preliminary data.</text>
</comment>